<comment type="caution">
    <text evidence="2">The sequence shown here is derived from an EMBL/GenBank/DDBJ whole genome shotgun (WGS) entry which is preliminary data.</text>
</comment>
<protein>
    <submittedName>
        <fullName evidence="2">Uncharacterized protein</fullName>
    </submittedName>
</protein>
<feature type="compositionally biased region" description="Basic and acidic residues" evidence="1">
    <location>
        <begin position="32"/>
        <end position="50"/>
    </location>
</feature>
<evidence type="ECO:0000256" key="1">
    <source>
        <dbReference type="SAM" id="MobiDB-lite"/>
    </source>
</evidence>
<evidence type="ECO:0000313" key="3">
    <source>
        <dbReference type="Proteomes" id="UP000727407"/>
    </source>
</evidence>
<name>A0A8J4UFE4_CLAMG</name>
<feature type="region of interest" description="Disordered" evidence="1">
    <location>
        <begin position="23"/>
        <end position="56"/>
    </location>
</feature>
<evidence type="ECO:0000313" key="2">
    <source>
        <dbReference type="EMBL" id="KAF5905691.1"/>
    </source>
</evidence>
<dbReference type="Proteomes" id="UP000727407">
    <property type="component" value="Unassembled WGS sequence"/>
</dbReference>
<reference evidence="2" key="1">
    <citation type="submission" date="2020-07" db="EMBL/GenBank/DDBJ databases">
        <title>Clarias magur genome sequencing, assembly and annotation.</title>
        <authorList>
            <person name="Kushwaha B."/>
            <person name="Kumar R."/>
            <person name="Das P."/>
            <person name="Joshi C.G."/>
            <person name="Kumar D."/>
            <person name="Nagpure N.S."/>
            <person name="Pandey M."/>
            <person name="Agarwal S."/>
            <person name="Srivastava S."/>
            <person name="Singh M."/>
            <person name="Sahoo L."/>
            <person name="Jayasankar P."/>
            <person name="Meher P.K."/>
            <person name="Koringa P.G."/>
            <person name="Iquebal M.A."/>
            <person name="Das S.P."/>
            <person name="Bit A."/>
            <person name="Patnaik S."/>
            <person name="Patel N."/>
            <person name="Shah T.M."/>
            <person name="Hinsu A."/>
            <person name="Jena J.K."/>
        </authorList>
    </citation>
    <scope>NUCLEOTIDE SEQUENCE</scope>
    <source>
        <strain evidence="2">CIFAMagur01</strain>
        <tissue evidence="2">Testis</tissue>
    </source>
</reference>
<gene>
    <name evidence="2" type="ORF">DAT39_004635</name>
</gene>
<feature type="non-terminal residue" evidence="2">
    <location>
        <position position="56"/>
    </location>
</feature>
<dbReference type="AlphaFoldDB" id="A0A8J4UFE4"/>
<keyword evidence="3" id="KW-1185">Reference proteome</keyword>
<dbReference type="EMBL" id="QNUK01000041">
    <property type="protein sequence ID" value="KAF5905691.1"/>
    <property type="molecule type" value="Genomic_DNA"/>
</dbReference>
<proteinExistence type="predicted"/>
<organism evidence="2 3">
    <name type="scientific">Clarias magur</name>
    <name type="common">Asian catfish</name>
    <name type="synonym">Macropteronotus magur</name>
    <dbReference type="NCBI Taxonomy" id="1594786"/>
    <lineage>
        <taxon>Eukaryota</taxon>
        <taxon>Metazoa</taxon>
        <taxon>Chordata</taxon>
        <taxon>Craniata</taxon>
        <taxon>Vertebrata</taxon>
        <taxon>Euteleostomi</taxon>
        <taxon>Actinopterygii</taxon>
        <taxon>Neopterygii</taxon>
        <taxon>Teleostei</taxon>
        <taxon>Ostariophysi</taxon>
        <taxon>Siluriformes</taxon>
        <taxon>Clariidae</taxon>
        <taxon>Clarias</taxon>
    </lineage>
</organism>
<sequence length="56" mass="6357">DSTAMLYNCSLLSKNIKNTAAQSKSTWQCNHNTKDKETTSDRTRSTEIRKQVSAYT</sequence>
<accession>A0A8J4UFE4</accession>
<feature type="non-terminal residue" evidence="2">
    <location>
        <position position="1"/>
    </location>
</feature>